<accession>A0A809SEX3</accession>
<gene>
    <name evidence="26" type="primary">folC</name>
    <name evidence="26" type="ORF">SFSGTM_24950</name>
</gene>
<dbReference type="UniPathway" id="UPA00077">
    <property type="reaction ID" value="UER00157"/>
</dbReference>
<dbReference type="Gene3D" id="3.90.190.20">
    <property type="entry name" value="Mur ligase, C-terminal domain"/>
    <property type="match status" value="1"/>
</dbReference>
<comment type="catalytic activity">
    <reaction evidence="19">
        <text>(6S)-5,6,7,8-tetrahydrofolyl-(gamma-L-Glu)(n) + L-glutamate + ATP = (6S)-5,6,7,8-tetrahydrofolyl-(gamma-L-Glu)(n+1) + ADP + phosphate + H(+)</text>
        <dbReference type="Rhea" id="RHEA:10580"/>
        <dbReference type="Rhea" id="RHEA-COMP:14738"/>
        <dbReference type="Rhea" id="RHEA-COMP:14740"/>
        <dbReference type="ChEBI" id="CHEBI:15378"/>
        <dbReference type="ChEBI" id="CHEBI:29985"/>
        <dbReference type="ChEBI" id="CHEBI:30616"/>
        <dbReference type="ChEBI" id="CHEBI:43474"/>
        <dbReference type="ChEBI" id="CHEBI:141005"/>
        <dbReference type="ChEBI" id="CHEBI:456216"/>
        <dbReference type="EC" id="6.3.2.17"/>
    </reaction>
</comment>
<comment type="subunit">
    <text evidence="6">Monomer.</text>
</comment>
<evidence type="ECO:0000256" key="11">
    <source>
        <dbReference type="ARBA" id="ARBA00022723"/>
    </source>
</evidence>
<dbReference type="GO" id="GO:0046656">
    <property type="term" value="P:folic acid biosynthetic process"/>
    <property type="evidence" value="ECO:0007669"/>
    <property type="project" value="UniProtKB-KW"/>
</dbReference>
<evidence type="ECO:0000256" key="10">
    <source>
        <dbReference type="ARBA" id="ARBA00022598"/>
    </source>
</evidence>
<dbReference type="InterPro" id="IPR018109">
    <property type="entry name" value="Folylpolyglutamate_synth_CS"/>
</dbReference>
<keyword evidence="27" id="KW-1185">Reference proteome</keyword>
<evidence type="ECO:0000256" key="16">
    <source>
        <dbReference type="ARBA" id="ARBA00030048"/>
    </source>
</evidence>
<dbReference type="InterPro" id="IPR001645">
    <property type="entry name" value="Folylpolyglutamate_synth"/>
</dbReference>
<sequence length="414" mass="44934">MDLAAWLNHLENLHPQTIDMGLARVGAVRNVLLPQLRAPIITVAGTNGKGSTCAYLETMLSAAGHQVGLYTSPHLLRFNERIRLNQSEVDDTAICAAFSAIEAARGDISLSYFEFATLAAVWIFERADVDVMILEVGLGGRLDAVNVFDAQVAVVTNIGIDHVDYLGDNRELIGREKAGVFRPQHPAICGDAQPPLSLQAAAQLIGADWHALGHDFNYQVNSDSWDYDGVQKYLNLPLPTMRGAYQINNAATAIAALSYFNAYCLVDEQAIRHGLQGAQVTGRFQVIAQAPMRILDVAHNPHGAEALAANLAQQPIIGKTYAVFAMLSDKDIAGVIAAMREVIDVWVIAELDVPRGAILEVLQAQLHALQIPVIVPQMDIRSAWFYACEHAAENDRICAFGSFYTVAAVLDAVK</sequence>
<comment type="pathway">
    <text evidence="3">Cofactor biosynthesis; tetrahydrofolate biosynthesis; 7,8-dihydrofolate from 2-amino-4-hydroxy-6-hydroxymethyl-7,8-dihydropteridine diphosphate and 4-aminobenzoate: step 2/2.</text>
</comment>
<dbReference type="GO" id="GO:0008841">
    <property type="term" value="F:dihydrofolate synthase activity"/>
    <property type="evidence" value="ECO:0007669"/>
    <property type="project" value="UniProtKB-EC"/>
</dbReference>
<dbReference type="Pfam" id="PF02875">
    <property type="entry name" value="Mur_ligase_C"/>
    <property type="match status" value="1"/>
</dbReference>
<dbReference type="RefSeq" id="WP_162085512.1">
    <property type="nucleotide sequence ID" value="NZ_AP021881.1"/>
</dbReference>
<dbReference type="AlphaFoldDB" id="A0A809SEX3"/>
<dbReference type="SUPFAM" id="SSF53623">
    <property type="entry name" value="MurD-like peptide ligases, catalytic domain"/>
    <property type="match status" value="1"/>
</dbReference>
<dbReference type="InterPro" id="IPR036565">
    <property type="entry name" value="Mur-like_cat_sf"/>
</dbReference>
<keyword evidence="11" id="KW-0479">Metal-binding</keyword>
<evidence type="ECO:0000256" key="12">
    <source>
        <dbReference type="ARBA" id="ARBA00022741"/>
    </source>
</evidence>
<dbReference type="EC" id="6.3.2.17" evidence="8"/>
<dbReference type="EMBL" id="AP021881">
    <property type="protein sequence ID" value="BBP01787.1"/>
    <property type="molecule type" value="Genomic_DNA"/>
</dbReference>
<dbReference type="FunFam" id="3.40.1190.10:FF:000004">
    <property type="entry name" value="Dihydrofolate synthase/folylpolyglutamate synthase"/>
    <property type="match status" value="1"/>
</dbReference>
<evidence type="ECO:0000256" key="8">
    <source>
        <dbReference type="ARBA" id="ARBA00013025"/>
    </source>
</evidence>
<evidence type="ECO:0000259" key="25">
    <source>
        <dbReference type="Pfam" id="PF08245"/>
    </source>
</evidence>
<evidence type="ECO:0000256" key="2">
    <source>
        <dbReference type="ARBA" id="ARBA00002714"/>
    </source>
</evidence>
<reference evidence="27" key="1">
    <citation type="submission" date="2019-11" db="EMBL/GenBank/DDBJ databases">
        <title>Isolation and characterization of a novel species in the genus Sulfuriferula.</title>
        <authorList>
            <person name="Mochizuki J."/>
            <person name="Kojima H."/>
            <person name="Fukui M."/>
        </authorList>
    </citation>
    <scope>NUCLEOTIDE SEQUENCE [LARGE SCALE GENOMIC DNA]</scope>
    <source>
        <strain evidence="27">SGTM</strain>
    </source>
</reference>
<protein>
    <recommendedName>
        <fullName evidence="9">Dihydrofolate synthase/folylpolyglutamate synthase</fullName>
        <ecNumber evidence="7">6.3.2.12</ecNumber>
        <ecNumber evidence="8">6.3.2.17</ecNumber>
    </recommendedName>
    <alternativeName>
        <fullName evidence="18">Folylpoly-gamma-glutamate synthetase-dihydrofolate synthetase</fullName>
    </alternativeName>
    <alternativeName>
        <fullName evidence="16">Folylpolyglutamate synthetase</fullName>
    </alternativeName>
    <alternativeName>
        <fullName evidence="17">Tetrahydrofolylpolyglutamate synthase</fullName>
    </alternativeName>
</protein>
<evidence type="ECO:0000256" key="7">
    <source>
        <dbReference type="ARBA" id="ARBA00013023"/>
    </source>
</evidence>
<comment type="catalytic activity">
    <reaction evidence="20">
        <text>10-formyltetrahydrofolyl-(gamma-L-Glu)(n) + L-glutamate + ATP = 10-formyltetrahydrofolyl-(gamma-L-Glu)(n+1) + ADP + phosphate + H(+)</text>
        <dbReference type="Rhea" id="RHEA:51904"/>
        <dbReference type="Rhea" id="RHEA-COMP:13088"/>
        <dbReference type="Rhea" id="RHEA-COMP:14300"/>
        <dbReference type="ChEBI" id="CHEBI:15378"/>
        <dbReference type="ChEBI" id="CHEBI:29985"/>
        <dbReference type="ChEBI" id="CHEBI:30616"/>
        <dbReference type="ChEBI" id="CHEBI:43474"/>
        <dbReference type="ChEBI" id="CHEBI:134413"/>
        <dbReference type="ChEBI" id="CHEBI:456216"/>
        <dbReference type="EC" id="6.3.2.17"/>
    </reaction>
</comment>
<evidence type="ECO:0000313" key="26">
    <source>
        <dbReference type="EMBL" id="BBP01787.1"/>
    </source>
</evidence>
<evidence type="ECO:0000256" key="15">
    <source>
        <dbReference type="ARBA" id="ARBA00022909"/>
    </source>
</evidence>
<evidence type="ECO:0000256" key="23">
    <source>
        <dbReference type="PIRNR" id="PIRNR001563"/>
    </source>
</evidence>
<evidence type="ECO:0000256" key="21">
    <source>
        <dbReference type="ARBA" id="ARBA00049035"/>
    </source>
</evidence>
<keyword evidence="12 23" id="KW-0547">Nucleotide-binding</keyword>
<evidence type="ECO:0000256" key="1">
    <source>
        <dbReference type="ARBA" id="ARBA00001946"/>
    </source>
</evidence>
<dbReference type="Pfam" id="PF08245">
    <property type="entry name" value="Mur_ligase_M"/>
    <property type="match status" value="1"/>
</dbReference>
<proteinExistence type="inferred from homology"/>
<evidence type="ECO:0000256" key="18">
    <source>
        <dbReference type="ARBA" id="ARBA00032510"/>
    </source>
</evidence>
<dbReference type="PROSITE" id="PS01011">
    <property type="entry name" value="FOLYLPOLYGLU_SYNT_1"/>
    <property type="match status" value="1"/>
</dbReference>
<evidence type="ECO:0000256" key="17">
    <source>
        <dbReference type="ARBA" id="ARBA00030592"/>
    </source>
</evidence>
<feature type="domain" description="Mur ligase central" evidence="25">
    <location>
        <begin position="43"/>
        <end position="256"/>
    </location>
</feature>
<dbReference type="InterPro" id="IPR013221">
    <property type="entry name" value="Mur_ligase_cen"/>
</dbReference>
<dbReference type="GO" id="GO:0046654">
    <property type="term" value="P:tetrahydrofolate biosynthetic process"/>
    <property type="evidence" value="ECO:0007669"/>
    <property type="project" value="UniProtKB-UniPathway"/>
</dbReference>
<feature type="domain" description="Mur ligase C-terminal" evidence="24">
    <location>
        <begin position="282"/>
        <end position="403"/>
    </location>
</feature>
<dbReference type="InterPro" id="IPR036615">
    <property type="entry name" value="Mur_ligase_C_dom_sf"/>
</dbReference>
<keyword evidence="15" id="KW-0289">Folate biosynthesis</keyword>
<comment type="function">
    <text evidence="2">Functions in two distinct reactions of the de novo folate biosynthetic pathway. Catalyzes the addition of a glutamate residue to dihydropteroate (7,8-dihydropteroate or H2Pte) to form dihydrofolate (7,8-dihydrofolate monoglutamate or H2Pte-Glu). Also catalyzes successive additions of L-glutamate to tetrahydrofolate or 10-formyltetrahydrofolate or 5,10-methylenetetrahydrofolate, leading to folylpolyglutamate derivatives.</text>
</comment>
<evidence type="ECO:0000256" key="20">
    <source>
        <dbReference type="ARBA" id="ARBA00047808"/>
    </source>
</evidence>
<dbReference type="GO" id="GO:0005524">
    <property type="term" value="F:ATP binding"/>
    <property type="evidence" value="ECO:0007669"/>
    <property type="project" value="UniProtKB-KW"/>
</dbReference>
<dbReference type="Gene3D" id="3.40.1190.10">
    <property type="entry name" value="Mur-like, catalytic domain"/>
    <property type="match status" value="1"/>
</dbReference>
<comment type="cofactor">
    <cofactor evidence="1">
        <name>Mg(2+)</name>
        <dbReference type="ChEBI" id="CHEBI:18420"/>
    </cofactor>
</comment>
<comment type="pathway">
    <text evidence="4">Cofactor biosynthesis; tetrahydrofolylpolyglutamate biosynthesis.</text>
</comment>
<comment type="similarity">
    <text evidence="5 23">Belongs to the folylpolyglutamate synthase family.</text>
</comment>
<evidence type="ECO:0000256" key="5">
    <source>
        <dbReference type="ARBA" id="ARBA00008276"/>
    </source>
</evidence>
<keyword evidence="14" id="KW-0460">Magnesium</keyword>
<evidence type="ECO:0000256" key="4">
    <source>
        <dbReference type="ARBA" id="ARBA00005150"/>
    </source>
</evidence>
<dbReference type="InterPro" id="IPR004101">
    <property type="entry name" value="Mur_ligase_C"/>
</dbReference>
<evidence type="ECO:0000256" key="6">
    <source>
        <dbReference type="ARBA" id="ARBA00011245"/>
    </source>
</evidence>
<dbReference type="EC" id="6.3.2.12" evidence="7"/>
<evidence type="ECO:0000256" key="14">
    <source>
        <dbReference type="ARBA" id="ARBA00022842"/>
    </source>
</evidence>
<evidence type="ECO:0000256" key="13">
    <source>
        <dbReference type="ARBA" id="ARBA00022840"/>
    </source>
</evidence>
<evidence type="ECO:0000256" key="3">
    <source>
        <dbReference type="ARBA" id="ARBA00004799"/>
    </source>
</evidence>
<evidence type="ECO:0000313" key="27">
    <source>
        <dbReference type="Proteomes" id="UP000463939"/>
    </source>
</evidence>
<evidence type="ECO:0000256" key="22">
    <source>
        <dbReference type="ARBA" id="ARBA00049161"/>
    </source>
</evidence>
<dbReference type="GO" id="GO:0004326">
    <property type="term" value="F:tetrahydrofolylpolyglutamate synthase activity"/>
    <property type="evidence" value="ECO:0007669"/>
    <property type="project" value="UniProtKB-EC"/>
</dbReference>
<dbReference type="GO" id="GO:0046872">
    <property type="term" value="F:metal ion binding"/>
    <property type="evidence" value="ECO:0007669"/>
    <property type="project" value="UniProtKB-KW"/>
</dbReference>
<dbReference type="KEGG" id="sniv:SFSGTM_24950"/>
<dbReference type="Proteomes" id="UP000463939">
    <property type="component" value="Chromosome"/>
</dbReference>
<dbReference type="PANTHER" id="PTHR11136">
    <property type="entry name" value="FOLYLPOLYGLUTAMATE SYNTHASE-RELATED"/>
    <property type="match status" value="1"/>
</dbReference>
<evidence type="ECO:0000256" key="19">
    <source>
        <dbReference type="ARBA" id="ARBA00047493"/>
    </source>
</evidence>
<comment type="catalytic activity">
    <reaction evidence="21">
        <text>(6R)-5,10-methylenetetrahydrofolyl-(gamma-L-Glu)(n) + L-glutamate + ATP = (6R)-5,10-methylenetetrahydrofolyl-(gamma-L-Glu)(n+1) + ADP + phosphate + H(+)</text>
        <dbReference type="Rhea" id="RHEA:51912"/>
        <dbReference type="Rhea" id="RHEA-COMP:13257"/>
        <dbReference type="Rhea" id="RHEA-COMP:13258"/>
        <dbReference type="ChEBI" id="CHEBI:15378"/>
        <dbReference type="ChEBI" id="CHEBI:29985"/>
        <dbReference type="ChEBI" id="CHEBI:30616"/>
        <dbReference type="ChEBI" id="CHEBI:43474"/>
        <dbReference type="ChEBI" id="CHEBI:136572"/>
        <dbReference type="ChEBI" id="CHEBI:456216"/>
        <dbReference type="EC" id="6.3.2.17"/>
    </reaction>
</comment>
<dbReference type="PANTHER" id="PTHR11136:SF0">
    <property type="entry name" value="DIHYDROFOLATE SYNTHETASE-RELATED"/>
    <property type="match status" value="1"/>
</dbReference>
<dbReference type="NCBIfam" id="TIGR01499">
    <property type="entry name" value="folC"/>
    <property type="match status" value="1"/>
</dbReference>
<comment type="catalytic activity">
    <reaction evidence="22">
        <text>7,8-dihydropteroate + L-glutamate + ATP = 7,8-dihydrofolate + ADP + phosphate + H(+)</text>
        <dbReference type="Rhea" id="RHEA:23584"/>
        <dbReference type="ChEBI" id="CHEBI:15378"/>
        <dbReference type="ChEBI" id="CHEBI:17839"/>
        <dbReference type="ChEBI" id="CHEBI:29985"/>
        <dbReference type="ChEBI" id="CHEBI:30616"/>
        <dbReference type="ChEBI" id="CHEBI:43474"/>
        <dbReference type="ChEBI" id="CHEBI:57451"/>
        <dbReference type="ChEBI" id="CHEBI:456216"/>
        <dbReference type="EC" id="6.3.2.12"/>
    </reaction>
</comment>
<evidence type="ECO:0000256" key="9">
    <source>
        <dbReference type="ARBA" id="ARBA00019357"/>
    </source>
</evidence>
<organism evidence="26 27">
    <name type="scientific">Sulfuriferula nivalis</name>
    <dbReference type="NCBI Taxonomy" id="2675298"/>
    <lineage>
        <taxon>Bacteria</taxon>
        <taxon>Pseudomonadati</taxon>
        <taxon>Pseudomonadota</taxon>
        <taxon>Betaproteobacteria</taxon>
        <taxon>Nitrosomonadales</taxon>
        <taxon>Sulfuricellaceae</taxon>
        <taxon>Sulfuriferula</taxon>
    </lineage>
</organism>
<evidence type="ECO:0000259" key="24">
    <source>
        <dbReference type="Pfam" id="PF02875"/>
    </source>
</evidence>
<dbReference type="SUPFAM" id="SSF53244">
    <property type="entry name" value="MurD-like peptide ligases, peptide-binding domain"/>
    <property type="match status" value="1"/>
</dbReference>
<dbReference type="PIRSF" id="PIRSF001563">
    <property type="entry name" value="Folylpolyglu_synth"/>
    <property type="match status" value="1"/>
</dbReference>
<keyword evidence="10 23" id="KW-0436">Ligase</keyword>
<dbReference type="GO" id="GO:0005737">
    <property type="term" value="C:cytoplasm"/>
    <property type="evidence" value="ECO:0007669"/>
    <property type="project" value="TreeGrafter"/>
</dbReference>
<name>A0A809SEX3_9PROT</name>
<keyword evidence="13 23" id="KW-0067">ATP-binding</keyword>
<dbReference type="NCBIfam" id="NF008101">
    <property type="entry name" value="PRK10846.1"/>
    <property type="match status" value="1"/>
</dbReference>